<dbReference type="EMBL" id="CAADFG010000151">
    <property type="protein sequence ID" value="VFJ98987.1"/>
    <property type="molecule type" value="Genomic_DNA"/>
</dbReference>
<dbReference type="Gene3D" id="3.40.50.300">
    <property type="entry name" value="P-loop containing nucleotide triphosphate hydrolases"/>
    <property type="match status" value="1"/>
</dbReference>
<gene>
    <name evidence="1" type="ORF">BECKH772A_GA0070896_101515</name>
    <name evidence="2" type="ORF">BECKH772B_GA0070898_101535</name>
    <name evidence="3" type="ORF">BECKH772C_GA0070978_101485</name>
</gene>
<dbReference type="SUPFAM" id="SSF52540">
    <property type="entry name" value="P-loop containing nucleoside triphosphate hydrolases"/>
    <property type="match status" value="1"/>
</dbReference>
<evidence type="ECO:0000313" key="3">
    <source>
        <dbReference type="EMBL" id="VFK03867.1"/>
    </source>
</evidence>
<evidence type="ECO:0000313" key="1">
    <source>
        <dbReference type="EMBL" id="VFJ98987.1"/>
    </source>
</evidence>
<sequence length="150" mass="16981">MSKFRNPPFLSRFTPLLMVISGLKRLGIARQFFEFISPRFFSDEIKAKVFEGVEPNAHDVFSGTYAKSGTNWSLQAIEQIAWLGDAEFEHIHSVAAWPEAPFDGIISLKDDSRYKASPTGLRAIKTHIKADHIPYSEKATYKGNLYRGRS</sequence>
<name>A0A450V2G6_9GAMM</name>
<reference evidence="1" key="1">
    <citation type="submission" date="2019-02" db="EMBL/GenBank/DDBJ databases">
        <authorList>
            <person name="Gruber-Vodicka R. H."/>
            <person name="Seah K. B. B."/>
        </authorList>
    </citation>
    <scope>NUCLEOTIDE SEQUENCE</scope>
    <source>
        <strain evidence="3">BECK_SA2B12</strain>
        <strain evidence="1">BECK_SA2B15</strain>
        <strain evidence="2">BECK_SA2B20</strain>
    </source>
</reference>
<dbReference type="InterPro" id="IPR027417">
    <property type="entry name" value="P-loop_NTPase"/>
</dbReference>
<evidence type="ECO:0000313" key="2">
    <source>
        <dbReference type="EMBL" id="VFJ99222.1"/>
    </source>
</evidence>
<organism evidence="1">
    <name type="scientific">Candidatus Kentrum eta</name>
    <dbReference type="NCBI Taxonomy" id="2126337"/>
    <lineage>
        <taxon>Bacteria</taxon>
        <taxon>Pseudomonadati</taxon>
        <taxon>Pseudomonadota</taxon>
        <taxon>Gammaproteobacteria</taxon>
        <taxon>Candidatus Kentrum</taxon>
    </lineage>
</organism>
<dbReference type="EMBL" id="CAADFJ010000148">
    <property type="protein sequence ID" value="VFK03867.1"/>
    <property type="molecule type" value="Genomic_DNA"/>
</dbReference>
<dbReference type="EMBL" id="CAADFI010000153">
    <property type="protein sequence ID" value="VFJ99222.1"/>
    <property type="molecule type" value="Genomic_DNA"/>
</dbReference>
<accession>A0A450V2G6</accession>
<proteinExistence type="predicted"/>
<dbReference type="AlphaFoldDB" id="A0A450V2G6"/>
<protein>
    <submittedName>
        <fullName evidence="1">Uncharacterized protein</fullName>
    </submittedName>
</protein>